<dbReference type="Pfam" id="PF02875">
    <property type="entry name" value="Mur_ligase_C"/>
    <property type="match status" value="1"/>
</dbReference>
<sequence>MIRRLHDTHGVPMADFARRHSRVHFIGIGGTGMSGIAEVLCTLGYQVSGSDTADSLVTRRLASLGATVHRGHAASNVLGTDCVVVSSAIRPDNPELLEARAQRIPVVPRAEMLAELMRFRRGVAVAGTHGKTTTTSLLASVLAEGGLDPTFVIGGKLLAAGANARLGGGDWLVAEADESDGSFLRLNPLVAIVTNIDVDHLENYGGDFARVQQAFSEFLHRLPFYGLAVLCIDDPEVEALSGTVSRHVMTYGFHADADVRAENVRQDGPTMLFDLVLPDASATPMELALPGRHNVQNALAAAAVAWQLGVQPEAIRSALAKFQGIGRRFNRLGELTTARGATVQLVDDYGHHPRELAAVFEAARGGWPERRLVVAFQPHRYSRTRDLLDDFAGVLSDVDALVLTEVYPAGEQPLANADARALARAIRARGRIDPVVVNGPAELRDVLPDILEDGDLLLVMGAGDIGHLAQQLAVEGFPKAGEGA</sequence>
<feature type="domain" description="Mur ligase N-terminal catalytic" evidence="15">
    <location>
        <begin position="23"/>
        <end position="120"/>
    </location>
</feature>
<evidence type="ECO:0000256" key="3">
    <source>
        <dbReference type="ARBA" id="ARBA00012211"/>
    </source>
</evidence>
<dbReference type="InterPro" id="IPR036565">
    <property type="entry name" value="Mur-like_cat_sf"/>
</dbReference>
<evidence type="ECO:0000256" key="11">
    <source>
        <dbReference type="ARBA" id="ARBA00023306"/>
    </source>
</evidence>
<keyword evidence="7 14" id="KW-0547">Nucleotide-binding</keyword>
<dbReference type="UniPathway" id="UPA00219"/>
<dbReference type="Pfam" id="PF08245">
    <property type="entry name" value="Mur_ligase_M"/>
    <property type="match status" value="1"/>
</dbReference>
<dbReference type="HAMAP" id="MF_00046">
    <property type="entry name" value="MurC"/>
    <property type="match status" value="1"/>
</dbReference>
<feature type="domain" description="Mur ligase C-terminal" evidence="16">
    <location>
        <begin position="335"/>
        <end position="463"/>
    </location>
</feature>
<keyword evidence="9 14" id="KW-0133">Cell shape</keyword>
<evidence type="ECO:0000313" key="19">
    <source>
        <dbReference type="Proteomes" id="UP000316584"/>
    </source>
</evidence>
<evidence type="ECO:0000256" key="2">
    <source>
        <dbReference type="ARBA" id="ARBA00004752"/>
    </source>
</evidence>
<comment type="subcellular location">
    <subcellularLocation>
        <location evidence="1 14">Cytoplasm</location>
    </subcellularLocation>
</comment>
<dbReference type="SUPFAM" id="SSF53244">
    <property type="entry name" value="MurD-like peptide ligases, peptide-binding domain"/>
    <property type="match status" value="1"/>
</dbReference>
<accession>A0A518N5E2</accession>
<gene>
    <name evidence="14" type="primary">murC</name>
    <name evidence="18" type="ORF">FPZ22_09800</name>
</gene>
<dbReference type="PANTHER" id="PTHR43445:SF3">
    <property type="entry name" value="UDP-N-ACETYLMURAMATE--L-ALANINE LIGASE"/>
    <property type="match status" value="1"/>
</dbReference>
<dbReference type="Gene3D" id="3.90.190.20">
    <property type="entry name" value="Mur ligase, C-terminal domain"/>
    <property type="match status" value="1"/>
</dbReference>
<dbReference type="Pfam" id="PF01225">
    <property type="entry name" value="Mur_ligase"/>
    <property type="match status" value="1"/>
</dbReference>
<dbReference type="GO" id="GO:0071555">
    <property type="term" value="P:cell wall organization"/>
    <property type="evidence" value="ECO:0007669"/>
    <property type="project" value="UniProtKB-KW"/>
</dbReference>
<dbReference type="AlphaFoldDB" id="A0A518N5E2"/>
<dbReference type="GO" id="GO:0008360">
    <property type="term" value="P:regulation of cell shape"/>
    <property type="evidence" value="ECO:0007669"/>
    <property type="project" value="UniProtKB-KW"/>
</dbReference>
<dbReference type="KEGG" id="lug:FPZ22_09800"/>
<comment type="catalytic activity">
    <reaction evidence="13 14">
        <text>UDP-N-acetyl-alpha-D-muramate + L-alanine + ATP = UDP-N-acetyl-alpha-D-muramoyl-L-alanine + ADP + phosphate + H(+)</text>
        <dbReference type="Rhea" id="RHEA:23372"/>
        <dbReference type="ChEBI" id="CHEBI:15378"/>
        <dbReference type="ChEBI" id="CHEBI:30616"/>
        <dbReference type="ChEBI" id="CHEBI:43474"/>
        <dbReference type="ChEBI" id="CHEBI:57972"/>
        <dbReference type="ChEBI" id="CHEBI:70757"/>
        <dbReference type="ChEBI" id="CHEBI:83898"/>
        <dbReference type="ChEBI" id="CHEBI:456216"/>
        <dbReference type="EC" id="6.3.2.8"/>
    </reaction>
</comment>
<evidence type="ECO:0000259" key="17">
    <source>
        <dbReference type="Pfam" id="PF08245"/>
    </source>
</evidence>
<dbReference type="Proteomes" id="UP000316584">
    <property type="component" value="Chromosome"/>
</dbReference>
<dbReference type="InterPro" id="IPR005758">
    <property type="entry name" value="UDP-N-AcMur_Ala_ligase_MurC"/>
</dbReference>
<feature type="domain" description="Mur ligase central" evidence="17">
    <location>
        <begin position="125"/>
        <end position="305"/>
    </location>
</feature>
<evidence type="ECO:0000256" key="7">
    <source>
        <dbReference type="ARBA" id="ARBA00022741"/>
    </source>
</evidence>
<evidence type="ECO:0000256" key="1">
    <source>
        <dbReference type="ARBA" id="ARBA00004496"/>
    </source>
</evidence>
<proteinExistence type="inferred from homology"/>
<dbReference type="OrthoDB" id="9804126at2"/>
<evidence type="ECO:0000256" key="9">
    <source>
        <dbReference type="ARBA" id="ARBA00022960"/>
    </source>
</evidence>
<keyword evidence="6 14" id="KW-0132">Cell division</keyword>
<dbReference type="GO" id="GO:0008763">
    <property type="term" value="F:UDP-N-acetylmuramate-L-alanine ligase activity"/>
    <property type="evidence" value="ECO:0007669"/>
    <property type="project" value="UniProtKB-UniRule"/>
</dbReference>
<dbReference type="Gene3D" id="3.40.50.720">
    <property type="entry name" value="NAD(P)-binding Rossmann-like Domain"/>
    <property type="match status" value="1"/>
</dbReference>
<dbReference type="EMBL" id="CP042218">
    <property type="protein sequence ID" value="QDW67141.1"/>
    <property type="molecule type" value="Genomic_DNA"/>
</dbReference>
<keyword evidence="8 14" id="KW-0067">ATP-binding</keyword>
<dbReference type="GO" id="GO:0009252">
    <property type="term" value="P:peptidoglycan biosynthetic process"/>
    <property type="evidence" value="ECO:0007669"/>
    <property type="project" value="UniProtKB-UniRule"/>
</dbReference>
<dbReference type="SUPFAM" id="SSF51984">
    <property type="entry name" value="MurCD N-terminal domain"/>
    <property type="match status" value="1"/>
</dbReference>
<dbReference type="InterPro" id="IPR013221">
    <property type="entry name" value="Mur_ligase_cen"/>
</dbReference>
<reference evidence="18 19" key="1">
    <citation type="submission" date="2019-07" db="EMBL/GenBank/DDBJ databases">
        <title>Full genome sequence of Luteimonas sp. Gr-4.</title>
        <authorList>
            <person name="Im W.-T."/>
        </authorList>
    </citation>
    <scope>NUCLEOTIDE SEQUENCE [LARGE SCALE GENOMIC DNA]</scope>
    <source>
        <strain evidence="18 19">Gr-4</strain>
    </source>
</reference>
<keyword evidence="19" id="KW-1185">Reference proteome</keyword>
<dbReference type="InterPro" id="IPR000713">
    <property type="entry name" value="Mur_ligase_N"/>
</dbReference>
<protein>
    <recommendedName>
        <fullName evidence="3 14">UDP-N-acetylmuramate--L-alanine ligase</fullName>
        <ecNumber evidence="3 14">6.3.2.8</ecNumber>
    </recommendedName>
    <alternativeName>
        <fullName evidence="14">UDP-N-acetylmuramoyl-L-alanine synthetase</fullName>
    </alternativeName>
</protein>
<evidence type="ECO:0000259" key="15">
    <source>
        <dbReference type="Pfam" id="PF01225"/>
    </source>
</evidence>
<dbReference type="InterPro" id="IPR050061">
    <property type="entry name" value="MurCDEF_pg_biosynth"/>
</dbReference>
<keyword evidence="5 14" id="KW-0436">Ligase</keyword>
<dbReference type="NCBIfam" id="TIGR01082">
    <property type="entry name" value="murC"/>
    <property type="match status" value="1"/>
</dbReference>
<feature type="binding site" evidence="14">
    <location>
        <begin position="127"/>
        <end position="133"/>
    </location>
    <ligand>
        <name>ATP</name>
        <dbReference type="ChEBI" id="CHEBI:30616"/>
    </ligand>
</feature>
<evidence type="ECO:0000256" key="8">
    <source>
        <dbReference type="ARBA" id="ARBA00022840"/>
    </source>
</evidence>
<dbReference type="PANTHER" id="PTHR43445">
    <property type="entry name" value="UDP-N-ACETYLMURAMATE--L-ALANINE LIGASE-RELATED"/>
    <property type="match status" value="1"/>
</dbReference>
<name>A0A518N5E2_9GAMM</name>
<dbReference type="InterPro" id="IPR036615">
    <property type="entry name" value="Mur_ligase_C_dom_sf"/>
</dbReference>
<evidence type="ECO:0000259" key="16">
    <source>
        <dbReference type="Pfam" id="PF02875"/>
    </source>
</evidence>
<dbReference type="SUPFAM" id="SSF53623">
    <property type="entry name" value="MurD-like peptide ligases, catalytic domain"/>
    <property type="match status" value="1"/>
</dbReference>
<dbReference type="GO" id="GO:0005737">
    <property type="term" value="C:cytoplasm"/>
    <property type="evidence" value="ECO:0007669"/>
    <property type="project" value="UniProtKB-SubCell"/>
</dbReference>
<dbReference type="GO" id="GO:0051301">
    <property type="term" value="P:cell division"/>
    <property type="evidence" value="ECO:0007669"/>
    <property type="project" value="UniProtKB-KW"/>
</dbReference>
<evidence type="ECO:0000313" key="18">
    <source>
        <dbReference type="EMBL" id="QDW67141.1"/>
    </source>
</evidence>
<evidence type="ECO:0000256" key="12">
    <source>
        <dbReference type="ARBA" id="ARBA00023316"/>
    </source>
</evidence>
<evidence type="ECO:0000256" key="14">
    <source>
        <dbReference type="HAMAP-Rule" id="MF_00046"/>
    </source>
</evidence>
<keyword evidence="10 14" id="KW-0573">Peptidoglycan synthesis</keyword>
<evidence type="ECO:0000256" key="4">
    <source>
        <dbReference type="ARBA" id="ARBA00022490"/>
    </source>
</evidence>
<keyword evidence="11 14" id="KW-0131">Cell cycle</keyword>
<dbReference type="EC" id="6.3.2.8" evidence="3 14"/>
<evidence type="ECO:0000256" key="13">
    <source>
        <dbReference type="ARBA" id="ARBA00047833"/>
    </source>
</evidence>
<dbReference type="FunFam" id="3.40.1190.10:FF:000001">
    <property type="entry name" value="UDP-N-acetylmuramate--L-alanine ligase"/>
    <property type="match status" value="1"/>
</dbReference>
<evidence type="ECO:0000256" key="10">
    <source>
        <dbReference type="ARBA" id="ARBA00022984"/>
    </source>
</evidence>
<comment type="similarity">
    <text evidence="14">Belongs to the MurCDEF family.</text>
</comment>
<evidence type="ECO:0000256" key="6">
    <source>
        <dbReference type="ARBA" id="ARBA00022618"/>
    </source>
</evidence>
<keyword evidence="12 14" id="KW-0961">Cell wall biogenesis/degradation</keyword>
<comment type="pathway">
    <text evidence="2 14">Cell wall biogenesis; peptidoglycan biosynthesis.</text>
</comment>
<organism evidence="18 19">
    <name type="scientific">Luteimonas granuli</name>
    <dbReference type="NCBI Taxonomy" id="1176533"/>
    <lineage>
        <taxon>Bacteria</taxon>
        <taxon>Pseudomonadati</taxon>
        <taxon>Pseudomonadota</taxon>
        <taxon>Gammaproteobacteria</taxon>
        <taxon>Lysobacterales</taxon>
        <taxon>Lysobacteraceae</taxon>
        <taxon>Luteimonas</taxon>
    </lineage>
</organism>
<evidence type="ECO:0000256" key="5">
    <source>
        <dbReference type="ARBA" id="ARBA00022598"/>
    </source>
</evidence>
<keyword evidence="4 14" id="KW-0963">Cytoplasm</keyword>
<dbReference type="GO" id="GO:0005524">
    <property type="term" value="F:ATP binding"/>
    <property type="evidence" value="ECO:0007669"/>
    <property type="project" value="UniProtKB-UniRule"/>
</dbReference>
<dbReference type="Gene3D" id="3.40.1190.10">
    <property type="entry name" value="Mur-like, catalytic domain"/>
    <property type="match status" value="1"/>
</dbReference>
<comment type="function">
    <text evidence="14">Cell wall formation.</text>
</comment>
<dbReference type="InterPro" id="IPR004101">
    <property type="entry name" value="Mur_ligase_C"/>
</dbReference>
<dbReference type="RefSeq" id="WP_144892552.1">
    <property type="nucleotide sequence ID" value="NZ_CP042218.1"/>
</dbReference>